<evidence type="ECO:0000256" key="1">
    <source>
        <dbReference type="SAM" id="MobiDB-lite"/>
    </source>
</evidence>
<dbReference type="PANTHER" id="PTHR35186:SF4">
    <property type="entry name" value="PRION-INHIBITION AND PROPAGATION HELO DOMAIN-CONTAINING PROTEIN"/>
    <property type="match status" value="1"/>
</dbReference>
<reference evidence="2" key="2">
    <citation type="submission" date="2023-06" db="EMBL/GenBank/DDBJ databases">
        <authorList>
            <consortium name="Lawrence Berkeley National Laboratory"/>
            <person name="Haridas S."/>
            <person name="Hensen N."/>
            <person name="Bonometti L."/>
            <person name="Westerberg I."/>
            <person name="Brannstrom I.O."/>
            <person name="Guillou S."/>
            <person name="Cros-Aarteil S."/>
            <person name="Calhoun S."/>
            <person name="Kuo A."/>
            <person name="Mondo S."/>
            <person name="Pangilinan J."/>
            <person name="Riley R."/>
            <person name="Labutti K."/>
            <person name="Andreopoulos B."/>
            <person name="Lipzen A."/>
            <person name="Chen C."/>
            <person name="Yanf M."/>
            <person name="Daum C."/>
            <person name="Ng V."/>
            <person name="Clum A."/>
            <person name="Steindorff A."/>
            <person name="Ohm R."/>
            <person name="Martin F."/>
            <person name="Silar P."/>
            <person name="Natvig D."/>
            <person name="Lalanne C."/>
            <person name="Gautier V."/>
            <person name="Ament-Velasquez S.L."/>
            <person name="Kruys A."/>
            <person name="Hutchinson M.I."/>
            <person name="Powell A.J."/>
            <person name="Barry K."/>
            <person name="Miller A.N."/>
            <person name="Grigoriev I.V."/>
            <person name="Debuchy R."/>
            <person name="Gladieux P."/>
            <person name="Thoren M.H."/>
            <person name="Johannesson H."/>
        </authorList>
    </citation>
    <scope>NUCLEOTIDE SEQUENCE</scope>
    <source>
        <strain evidence="2">CBS 314.62</strain>
    </source>
</reference>
<dbReference type="PANTHER" id="PTHR35186">
    <property type="entry name" value="ANK_REP_REGION DOMAIN-CONTAINING PROTEIN"/>
    <property type="match status" value="1"/>
</dbReference>
<dbReference type="Proteomes" id="UP001270362">
    <property type="component" value="Unassembled WGS sequence"/>
</dbReference>
<name>A0AAE0X0P5_9PEZI</name>
<gene>
    <name evidence="2" type="ORF">B0T22DRAFT_501726</name>
</gene>
<organism evidence="2 3">
    <name type="scientific">Podospora appendiculata</name>
    <dbReference type="NCBI Taxonomy" id="314037"/>
    <lineage>
        <taxon>Eukaryota</taxon>
        <taxon>Fungi</taxon>
        <taxon>Dikarya</taxon>
        <taxon>Ascomycota</taxon>
        <taxon>Pezizomycotina</taxon>
        <taxon>Sordariomycetes</taxon>
        <taxon>Sordariomycetidae</taxon>
        <taxon>Sordariales</taxon>
        <taxon>Podosporaceae</taxon>
        <taxon>Podospora</taxon>
    </lineage>
</organism>
<keyword evidence="3" id="KW-1185">Reference proteome</keyword>
<sequence>MVKEMMKEPEHAMWHAHSLEKMVEERMGRNSEALKNTVEAVCEMMTALQQELQCFAPLEEEHDRKLRKRAKITLEKSNDSLRRLRGQVDELQKPQKQTATTMSTKCPERKGQLPAEFEGFGAIRRASKALHEALSAAWSSPQLRHSVRLFLNARAAQDVQMEVAIMCYGGQQHMEKPLLLPTTGLVRWGVRSRTIDSTTWINTGLGTPESDPDTTNAPPPTKSERRKRQKVRFGAFTDDNSGTQNARNMNKTSLADSSLQPVATIPPPPAELPLSGHFCSELLQRSAHLAPEREASRSLGHIDSCALDRCRHSFYPAPPDTQSPAQRRWPRLCPDHIVPVDDLLCQPGVHNRLTVVDQLRLALRLASAVLQFSSTPWLHDIWSVRDLAFFRHHEDDDLSTSLQTLHFSNTVLAHDDGKRIACSMSFIPDIDMDRDSSTTASLIQDAQYRHGVRNVTLHSLGVALLSIGRWENVNPDDVEGVRRLAAQSCYLGPKYQELTERVLDCDFGYGKDLRKPRLQEAVHETVVLELETMVAGLELVN</sequence>
<protein>
    <submittedName>
        <fullName evidence="2">Uncharacterized protein</fullName>
    </submittedName>
</protein>
<reference evidence="2" key="1">
    <citation type="journal article" date="2023" name="Mol. Phylogenet. Evol.">
        <title>Genome-scale phylogeny and comparative genomics of the fungal order Sordariales.</title>
        <authorList>
            <person name="Hensen N."/>
            <person name="Bonometti L."/>
            <person name="Westerberg I."/>
            <person name="Brannstrom I.O."/>
            <person name="Guillou S."/>
            <person name="Cros-Aarteil S."/>
            <person name="Calhoun S."/>
            <person name="Haridas S."/>
            <person name="Kuo A."/>
            <person name="Mondo S."/>
            <person name="Pangilinan J."/>
            <person name="Riley R."/>
            <person name="LaButti K."/>
            <person name="Andreopoulos B."/>
            <person name="Lipzen A."/>
            <person name="Chen C."/>
            <person name="Yan M."/>
            <person name="Daum C."/>
            <person name="Ng V."/>
            <person name="Clum A."/>
            <person name="Steindorff A."/>
            <person name="Ohm R.A."/>
            <person name="Martin F."/>
            <person name="Silar P."/>
            <person name="Natvig D.O."/>
            <person name="Lalanne C."/>
            <person name="Gautier V."/>
            <person name="Ament-Velasquez S.L."/>
            <person name="Kruys A."/>
            <person name="Hutchinson M.I."/>
            <person name="Powell A.J."/>
            <person name="Barry K."/>
            <person name="Miller A.N."/>
            <person name="Grigoriev I.V."/>
            <person name="Debuchy R."/>
            <person name="Gladieux P."/>
            <person name="Hiltunen Thoren M."/>
            <person name="Johannesson H."/>
        </authorList>
    </citation>
    <scope>NUCLEOTIDE SEQUENCE</scope>
    <source>
        <strain evidence="2">CBS 314.62</strain>
    </source>
</reference>
<evidence type="ECO:0000313" key="2">
    <source>
        <dbReference type="EMBL" id="KAK3682257.1"/>
    </source>
</evidence>
<dbReference type="EMBL" id="JAULSO010000005">
    <property type="protein sequence ID" value="KAK3682257.1"/>
    <property type="molecule type" value="Genomic_DNA"/>
</dbReference>
<comment type="caution">
    <text evidence="2">The sequence shown here is derived from an EMBL/GenBank/DDBJ whole genome shotgun (WGS) entry which is preliminary data.</text>
</comment>
<dbReference type="AlphaFoldDB" id="A0AAE0X0P5"/>
<proteinExistence type="predicted"/>
<accession>A0AAE0X0P5</accession>
<feature type="region of interest" description="Disordered" evidence="1">
    <location>
        <begin position="200"/>
        <end position="230"/>
    </location>
</feature>
<evidence type="ECO:0000313" key="3">
    <source>
        <dbReference type="Proteomes" id="UP001270362"/>
    </source>
</evidence>